<accession>U4QEB4</accession>
<organism evidence="1 2">
    <name type="scientific">Lactobacillus helveticus CIRM-BIA 953</name>
    <dbReference type="NCBI Taxonomy" id="1226335"/>
    <lineage>
        <taxon>Bacteria</taxon>
        <taxon>Bacillati</taxon>
        <taxon>Bacillota</taxon>
        <taxon>Bacilli</taxon>
        <taxon>Lactobacillales</taxon>
        <taxon>Lactobacillaceae</taxon>
        <taxon>Lactobacillus</taxon>
    </lineage>
</organism>
<name>U4QEB4_LACHE</name>
<dbReference type="EMBL" id="CBUH010000013">
    <property type="protein sequence ID" value="CDI41391.1"/>
    <property type="molecule type" value="Genomic_DNA"/>
</dbReference>
<dbReference type="AlphaFoldDB" id="U4QEB4"/>
<proteinExistence type="predicted"/>
<sequence>MNLRAKENLVRRISSPVHYHSANTP</sequence>
<dbReference type="Proteomes" id="UP000017243">
    <property type="component" value="Unassembled WGS sequence"/>
</dbReference>
<protein>
    <submittedName>
        <fullName evidence="1">Uncharacterized protein</fullName>
    </submittedName>
</protein>
<evidence type="ECO:0000313" key="2">
    <source>
        <dbReference type="Proteomes" id="UP000017243"/>
    </source>
</evidence>
<comment type="caution">
    <text evidence="1">The sequence shown here is derived from an EMBL/GenBank/DDBJ whole genome shotgun (WGS) entry which is preliminary data.</text>
</comment>
<evidence type="ECO:0000313" key="1">
    <source>
        <dbReference type="EMBL" id="CDI41391.1"/>
    </source>
</evidence>
<reference evidence="1 2" key="1">
    <citation type="submission" date="2013-09" db="EMBL/GenBank/DDBJ databases">
        <title>Draft Genome Sequence of five Lactobacillus helveticus strains CIRM-BIA 101T, 103, 104, 951 and 953 isolated from milk product.</title>
        <authorList>
            <person name="Valence F."/>
            <person name="Chuat V."/>
            <person name="Ma L."/>
            <person name="Creno S."/>
            <person name="Falentin H."/>
            <person name="Lortal S."/>
            <person name="Bizet C."/>
            <person name="Clermont D."/>
            <person name="Loux V."/>
            <person name="Bouchier C."/>
            <person name="Cousin S."/>
        </authorList>
    </citation>
    <scope>NUCLEOTIDE SEQUENCE [LARGE SCALE GENOMIC DNA]</scope>
    <source>
        <strain evidence="1 2">CIRM-BIA 953</strain>
    </source>
</reference>
<gene>
    <name evidence="1" type="ORF">LHCIRMBIA953_01549</name>
</gene>